<dbReference type="EMBL" id="BDOQ01000007">
    <property type="protein sequence ID" value="GBG14246.1"/>
    <property type="molecule type" value="Genomic_DNA"/>
</dbReference>
<keyword evidence="2" id="KW-1185">Reference proteome</keyword>
<evidence type="ECO:0000313" key="2">
    <source>
        <dbReference type="Proteomes" id="UP000245081"/>
    </source>
</evidence>
<evidence type="ECO:0000313" key="1">
    <source>
        <dbReference type="EMBL" id="GBG14246.1"/>
    </source>
</evidence>
<name>A0A2R5F7Q5_9PROT</name>
<dbReference type="RefSeq" id="WP_109015453.1">
    <property type="nucleotide sequence ID" value="NZ_BDOQ01000007.1"/>
</dbReference>
<sequence>MAKRNANQLEAQLISLAGTFIYLKKIRAVLDRKPLIPRHMEGVMASVKQELGTLDTSFDGVEEATRVVSENLLLDWLHGLGMSIGGSLTCRVGGVGIEVSGRIESLSLFPELMEGNWRAVEVLLVPASVMQWGESTNLDKIEKASSDTKRLFQSRAHVVNGRAETAVAVRVPIQELQRERLSRRTESIQIS</sequence>
<organism evidence="1 2">
    <name type="scientific">Novimethylophilus kurashikiensis</name>
    <dbReference type="NCBI Taxonomy" id="1825523"/>
    <lineage>
        <taxon>Bacteria</taxon>
        <taxon>Pseudomonadati</taxon>
        <taxon>Pseudomonadota</taxon>
        <taxon>Betaproteobacteria</taxon>
        <taxon>Nitrosomonadales</taxon>
        <taxon>Methylophilaceae</taxon>
        <taxon>Novimethylophilus</taxon>
    </lineage>
</organism>
<reference evidence="1 2" key="1">
    <citation type="journal article" date="2018" name="Environ. Microbiol.">
        <title>Isolation and genomic characterization of Novimethylophilus kurashikiensis gen. nov. sp. nov., a new lanthanide-dependent methylotrophic species of Methylophilaceae.</title>
        <authorList>
            <person name="Lv H."/>
            <person name="Sahin N."/>
            <person name="Tani A."/>
        </authorList>
    </citation>
    <scope>NUCLEOTIDE SEQUENCE [LARGE SCALE GENOMIC DNA]</scope>
    <source>
        <strain evidence="1 2">La2-4</strain>
    </source>
</reference>
<comment type="caution">
    <text evidence="1">The sequence shown here is derived from an EMBL/GenBank/DDBJ whole genome shotgun (WGS) entry which is preliminary data.</text>
</comment>
<proteinExistence type="predicted"/>
<accession>A0A2R5F7Q5</accession>
<dbReference type="Proteomes" id="UP000245081">
    <property type="component" value="Unassembled WGS sequence"/>
</dbReference>
<dbReference type="AlphaFoldDB" id="A0A2R5F7Q5"/>
<gene>
    <name evidence="1" type="ORF">NMK_1811</name>
</gene>
<protein>
    <submittedName>
        <fullName evidence="1">Short-chain dehydrogenase</fullName>
    </submittedName>
</protein>